<dbReference type="Gene3D" id="1.20.1640.10">
    <property type="entry name" value="Multidrug efflux transporter AcrB transmembrane domain"/>
    <property type="match status" value="1"/>
</dbReference>
<evidence type="ECO:0000256" key="1">
    <source>
        <dbReference type="SAM" id="Phobius"/>
    </source>
</evidence>
<feature type="transmembrane region" description="Helical" evidence="1">
    <location>
        <begin position="7"/>
        <end position="31"/>
    </location>
</feature>
<dbReference type="EMBL" id="BRYA01001170">
    <property type="protein sequence ID" value="GMI40014.1"/>
    <property type="molecule type" value="Genomic_DNA"/>
</dbReference>
<keyword evidence="1" id="KW-0472">Membrane</keyword>
<dbReference type="Proteomes" id="UP001165065">
    <property type="component" value="Unassembled WGS sequence"/>
</dbReference>
<dbReference type="GO" id="GO:0016020">
    <property type="term" value="C:membrane"/>
    <property type="evidence" value="ECO:0007669"/>
    <property type="project" value="TreeGrafter"/>
</dbReference>
<name>A0A9W7GAU0_9STRA</name>
<keyword evidence="3" id="KW-1185">Reference proteome</keyword>
<evidence type="ECO:0000313" key="3">
    <source>
        <dbReference type="Proteomes" id="UP001165065"/>
    </source>
</evidence>
<keyword evidence="1" id="KW-1133">Transmembrane helix</keyword>
<feature type="transmembrane region" description="Helical" evidence="1">
    <location>
        <begin position="108"/>
        <end position="136"/>
    </location>
</feature>
<dbReference type="AlphaFoldDB" id="A0A9W7GAU0"/>
<dbReference type="InterPro" id="IPR051697">
    <property type="entry name" value="Patched_domain-protein"/>
</dbReference>
<proteinExistence type="predicted"/>
<protein>
    <submittedName>
        <fullName evidence="2">Uncharacterized protein</fullName>
    </submittedName>
</protein>
<dbReference type="OrthoDB" id="6510177at2759"/>
<dbReference type="SUPFAM" id="SSF82866">
    <property type="entry name" value="Multidrug efflux transporter AcrB transmembrane domain"/>
    <property type="match status" value="1"/>
</dbReference>
<evidence type="ECO:0000313" key="2">
    <source>
        <dbReference type="EMBL" id="GMI40014.1"/>
    </source>
</evidence>
<keyword evidence="1" id="KW-0812">Transmembrane</keyword>
<feature type="transmembrane region" description="Helical" evidence="1">
    <location>
        <begin position="83"/>
        <end position="102"/>
    </location>
</feature>
<organism evidence="2 3">
    <name type="scientific">Triparma columacea</name>
    <dbReference type="NCBI Taxonomy" id="722753"/>
    <lineage>
        <taxon>Eukaryota</taxon>
        <taxon>Sar</taxon>
        <taxon>Stramenopiles</taxon>
        <taxon>Ochrophyta</taxon>
        <taxon>Bolidophyceae</taxon>
        <taxon>Parmales</taxon>
        <taxon>Triparmaceae</taxon>
        <taxon>Triparma</taxon>
    </lineage>
</organism>
<gene>
    <name evidence="2" type="ORF">TrCOL_g2026</name>
</gene>
<dbReference type="PANTHER" id="PTHR10796:SF92">
    <property type="entry name" value="PATCHED-RELATED, ISOFORM A"/>
    <property type="match status" value="1"/>
</dbReference>
<dbReference type="PANTHER" id="PTHR10796">
    <property type="entry name" value="PATCHED-RELATED"/>
    <property type="match status" value="1"/>
</dbReference>
<comment type="caution">
    <text evidence="2">The sequence shown here is derived from an EMBL/GenBank/DDBJ whole genome shotgun (WGS) entry which is preliminary data.</text>
</comment>
<reference evidence="3" key="1">
    <citation type="journal article" date="2023" name="Commun. Biol.">
        <title>Genome analysis of Parmales, the sister group of diatoms, reveals the evolutionary specialization of diatoms from phago-mixotrophs to photoautotrophs.</title>
        <authorList>
            <person name="Ban H."/>
            <person name="Sato S."/>
            <person name="Yoshikawa S."/>
            <person name="Yamada K."/>
            <person name="Nakamura Y."/>
            <person name="Ichinomiya M."/>
            <person name="Sato N."/>
            <person name="Blanc-Mathieu R."/>
            <person name="Endo H."/>
            <person name="Kuwata A."/>
            <person name="Ogata H."/>
        </authorList>
    </citation>
    <scope>NUCLEOTIDE SEQUENCE [LARGE SCALE GENOMIC DNA]</scope>
</reference>
<accession>A0A9W7GAU0</accession>
<sequence length="155" mass="16759">MCGLMDIGSAICIFVCVIFIDIDLLGMLYFWNVKLSSVAFTGLVMSIGLSVDYNVHIAHAFIHGKGNTLQEKTKNALDSMGIPVLKGGLTTFVGTVVLSMASSTAFHIFFKVCFGTVVFGVLHGIFLMPVLLGFYVEMFGVLKTASAKMETSEEL</sequence>